<dbReference type="GO" id="GO:0008793">
    <property type="term" value="F:aromatic-amino-acid transaminase activity"/>
    <property type="evidence" value="ECO:0000318"/>
    <property type="project" value="GO_Central"/>
</dbReference>
<dbReference type="InParanoid" id="Q752M6"/>
<reference evidence="12" key="2">
    <citation type="journal article" date="2013" name="G3 (Bethesda)">
        <title>Genomes of Ashbya fungi isolated from insects reveal four mating-type loci, numerous translocations, lack of transposons, and distinct gene duplications.</title>
        <authorList>
            <person name="Dietrich F.S."/>
            <person name="Voegeli S."/>
            <person name="Kuo S."/>
            <person name="Philippsen P."/>
        </authorList>
    </citation>
    <scope>GENOME REANNOTATION</scope>
    <source>
        <strain evidence="12">ATCC 10895 / CBS 109.51 / FGSC 9923 / NRRL Y-1056</strain>
    </source>
</reference>
<dbReference type="RefSeq" id="NP_986095.1">
    <property type="nucleotide sequence ID" value="NM_212231.1"/>
</dbReference>
<evidence type="ECO:0000256" key="4">
    <source>
        <dbReference type="ARBA" id="ARBA00022490"/>
    </source>
</evidence>
<reference evidence="11 12" key="1">
    <citation type="journal article" date="2004" name="Science">
        <title>The Ashbya gossypii genome as a tool for mapping the ancient Saccharomyces cerevisiae genome.</title>
        <authorList>
            <person name="Dietrich F.S."/>
            <person name="Voegeli S."/>
            <person name="Brachat S."/>
            <person name="Lerch A."/>
            <person name="Gates K."/>
            <person name="Steiner S."/>
            <person name="Mohr C."/>
            <person name="Pohlmann R."/>
            <person name="Luedi P."/>
            <person name="Choi S."/>
            <person name="Wing R.A."/>
            <person name="Flavier A."/>
            <person name="Gaffney T.D."/>
            <person name="Philippsen P."/>
        </authorList>
    </citation>
    <scope>NUCLEOTIDE SEQUENCE [LARGE SCALE GENOMIC DNA]</scope>
    <source>
        <strain evidence="12">ATCC 10895 / CBS 109.51 / FGSC 9923 / NRRL Y-1056</strain>
    </source>
</reference>
<organism evidence="11 12">
    <name type="scientific">Eremothecium gossypii (strain ATCC 10895 / CBS 109.51 / FGSC 9923 / NRRL Y-1056)</name>
    <name type="common">Yeast</name>
    <name type="synonym">Ashbya gossypii</name>
    <dbReference type="NCBI Taxonomy" id="284811"/>
    <lineage>
        <taxon>Eukaryota</taxon>
        <taxon>Fungi</taxon>
        <taxon>Dikarya</taxon>
        <taxon>Ascomycota</taxon>
        <taxon>Saccharomycotina</taxon>
        <taxon>Saccharomycetes</taxon>
        <taxon>Saccharomycetales</taxon>
        <taxon>Saccharomycetaceae</taxon>
        <taxon>Eremothecium</taxon>
    </lineage>
</organism>
<accession>Q752M6</accession>
<evidence type="ECO:0000256" key="8">
    <source>
        <dbReference type="ARBA" id="ARBA00051993"/>
    </source>
</evidence>
<protein>
    <recommendedName>
        <fullName evidence="9">aromatic-amino-acid transaminase</fullName>
        <ecNumber evidence="9">2.6.1.57</ecNumber>
    </recommendedName>
</protein>
<evidence type="ECO:0000256" key="9">
    <source>
        <dbReference type="ARBA" id="ARBA00067014"/>
    </source>
</evidence>
<comment type="similarity">
    <text evidence="3">Belongs to the class-I pyridoxal-phosphate-dependent aminotransferase family.</text>
</comment>
<dbReference type="Gene3D" id="3.40.640.10">
    <property type="entry name" value="Type I PLP-dependent aspartate aminotransferase-like (Major domain)"/>
    <property type="match status" value="1"/>
</dbReference>
<dbReference type="GO" id="GO:0019878">
    <property type="term" value="P:lysine biosynthetic process via aminoadipic acid"/>
    <property type="evidence" value="ECO:0000318"/>
    <property type="project" value="GO_Central"/>
</dbReference>
<proteinExistence type="inferred from homology"/>
<comment type="catalytic activity">
    <reaction evidence="8">
        <text>an aromatic L-alpha-amino acid + 2-oxoglutarate = an aromatic oxo-acid + L-glutamate</text>
        <dbReference type="Rhea" id="RHEA:17533"/>
        <dbReference type="ChEBI" id="CHEBI:16810"/>
        <dbReference type="ChEBI" id="CHEBI:29985"/>
        <dbReference type="ChEBI" id="CHEBI:73309"/>
        <dbReference type="ChEBI" id="CHEBI:84824"/>
        <dbReference type="EC" id="2.6.1.57"/>
    </reaction>
</comment>
<dbReference type="EC" id="2.6.1.57" evidence="9"/>
<dbReference type="eggNOG" id="KOG0634">
    <property type="taxonomic scope" value="Eukaryota"/>
</dbReference>
<dbReference type="SUPFAM" id="SSF53383">
    <property type="entry name" value="PLP-dependent transferases"/>
    <property type="match status" value="1"/>
</dbReference>
<dbReference type="InterPro" id="IPR015424">
    <property type="entry name" value="PyrdxlP-dep_Trfase"/>
</dbReference>
<dbReference type="InterPro" id="IPR050859">
    <property type="entry name" value="Class-I_PLP-dep_aminotransf"/>
</dbReference>
<dbReference type="SMR" id="Q752M6"/>
<dbReference type="InterPro" id="IPR004839">
    <property type="entry name" value="Aminotransferase_I/II_large"/>
</dbReference>
<sequence>MTVTLPPAQDFSYKFSEETKARIPSPLKTCLRYYNDPDIIFLGGGLPRSELFPWDSVSASCAAPPFKTGTAGGMQLHVAKSGQSANAVVSGARDVPLERALQYGFSQGQPELMDFVREHTRRLHRMQYADWDVLATVGNTSAWESTLRVFCNRGDTILAEEYTFSSSLVAAEAQGVRAYPVPLDENGMVPERLGELLDNWERWHDGVPRPKLLYTVPTGQNPTGTCLSNDRRQAVYRLAQQHDLLIVEDEPYYFLQLDPYEADAGRRAPRVFASHEEFVGSLVRSFLSLDTDGRVLRLDSFSKVLAPGTRLGWIAGAKQLLQAYLALLELTVQAPSGFTSSLIAGTLTRWGQEHYIDWLIELRREYTHLRDVVMDALHRYIPAKPWVRVNPTEAGMFFTVHLNAAAHPRFVSEYESQPERVEWALYEKMIAHGVLAVPGMWFRTGGKDPSRSRQAGDTNNIFFRGTFAAVEEDKLVVGIQRLGSMLAEEFGCSGFAR</sequence>
<dbReference type="HOGENOM" id="CLU_017584_0_5_1"/>
<keyword evidence="6" id="KW-0808">Transferase</keyword>
<keyword evidence="5" id="KW-0032">Aminotransferase</keyword>
<dbReference type="OrthoDB" id="691673at2759"/>
<evidence type="ECO:0000313" key="12">
    <source>
        <dbReference type="Proteomes" id="UP000000591"/>
    </source>
</evidence>
<keyword evidence="7" id="KW-0663">Pyridoxal phosphate</keyword>
<dbReference type="Pfam" id="PF00155">
    <property type="entry name" value="Aminotran_1_2"/>
    <property type="match status" value="1"/>
</dbReference>
<evidence type="ECO:0000259" key="10">
    <source>
        <dbReference type="Pfam" id="PF00155"/>
    </source>
</evidence>
<dbReference type="GeneID" id="4622375"/>
<evidence type="ECO:0000256" key="6">
    <source>
        <dbReference type="ARBA" id="ARBA00022679"/>
    </source>
</evidence>
<name>Q752M6_EREGS</name>
<feature type="domain" description="Aminotransferase class I/classII large" evidence="10">
    <location>
        <begin position="101"/>
        <end position="458"/>
    </location>
</feature>
<dbReference type="AlphaFoldDB" id="Q752M6"/>
<comment type="cofactor">
    <cofactor evidence="1">
        <name>pyridoxal 5'-phosphate</name>
        <dbReference type="ChEBI" id="CHEBI:597326"/>
    </cofactor>
</comment>
<dbReference type="GO" id="GO:0006571">
    <property type="term" value="P:tyrosine biosynthetic process"/>
    <property type="evidence" value="ECO:0000318"/>
    <property type="project" value="GO_Central"/>
</dbReference>
<dbReference type="EMBL" id="AE016819">
    <property type="protein sequence ID" value="AAS53919.1"/>
    <property type="molecule type" value="Genomic_DNA"/>
</dbReference>
<dbReference type="GO" id="GO:0005737">
    <property type="term" value="C:cytoplasm"/>
    <property type="evidence" value="ECO:0007669"/>
    <property type="project" value="UniProtKB-SubCell"/>
</dbReference>
<gene>
    <name evidence="11" type="ORF">AGOS_AFR548C</name>
</gene>
<evidence type="ECO:0000256" key="3">
    <source>
        <dbReference type="ARBA" id="ARBA00007441"/>
    </source>
</evidence>
<evidence type="ECO:0000256" key="1">
    <source>
        <dbReference type="ARBA" id="ARBA00001933"/>
    </source>
</evidence>
<dbReference type="STRING" id="284811.Q752M6"/>
<dbReference type="Proteomes" id="UP000000591">
    <property type="component" value="Chromosome VI"/>
</dbReference>
<evidence type="ECO:0000256" key="7">
    <source>
        <dbReference type="ARBA" id="ARBA00022898"/>
    </source>
</evidence>
<dbReference type="FunCoup" id="Q752M6">
    <property type="interactions" value="270"/>
</dbReference>
<dbReference type="PANTHER" id="PTHR42790:SF21">
    <property type="entry name" value="AROMATIC_AMINOADIPATE AMINOTRANSFERASE 1"/>
    <property type="match status" value="1"/>
</dbReference>
<keyword evidence="4" id="KW-0963">Cytoplasm</keyword>
<evidence type="ECO:0000256" key="5">
    <source>
        <dbReference type="ARBA" id="ARBA00022576"/>
    </source>
</evidence>
<evidence type="ECO:0000313" key="11">
    <source>
        <dbReference type="EMBL" id="AAS53919.1"/>
    </source>
</evidence>
<dbReference type="FunFam" id="3.40.640.10:FF:000074">
    <property type="entry name" value="Aromatic amino acid aminotransferase"/>
    <property type="match status" value="1"/>
</dbReference>
<dbReference type="CDD" id="cd00609">
    <property type="entry name" value="AAT_like"/>
    <property type="match status" value="1"/>
</dbReference>
<evidence type="ECO:0000256" key="2">
    <source>
        <dbReference type="ARBA" id="ARBA00004496"/>
    </source>
</evidence>
<keyword evidence="12" id="KW-1185">Reference proteome</keyword>
<dbReference type="InterPro" id="IPR015421">
    <property type="entry name" value="PyrdxlP-dep_Trfase_major"/>
</dbReference>
<dbReference type="GO" id="GO:0009074">
    <property type="term" value="P:aromatic amino acid family catabolic process"/>
    <property type="evidence" value="ECO:0000318"/>
    <property type="project" value="GO_Central"/>
</dbReference>
<dbReference type="KEGG" id="ago:AGOS_AFR548C"/>
<comment type="subcellular location">
    <subcellularLocation>
        <location evidence="2">Cytoplasm</location>
    </subcellularLocation>
</comment>
<dbReference type="GO" id="GO:0030170">
    <property type="term" value="F:pyridoxal phosphate binding"/>
    <property type="evidence" value="ECO:0007669"/>
    <property type="project" value="InterPro"/>
</dbReference>
<dbReference type="PANTHER" id="PTHR42790">
    <property type="entry name" value="AMINOTRANSFERASE"/>
    <property type="match status" value="1"/>
</dbReference>
<dbReference type="GO" id="GO:0047536">
    <property type="term" value="F:2-aminoadipate transaminase activity"/>
    <property type="evidence" value="ECO:0000318"/>
    <property type="project" value="GO_Central"/>
</dbReference>
<dbReference type="OMA" id="HRPEGGM"/>